<protein>
    <submittedName>
        <fullName evidence="5">Phosphonate transport system substrate-binding protein</fullName>
    </submittedName>
</protein>
<comment type="caution">
    <text evidence="5">The sequence shown here is derived from an EMBL/GenBank/DDBJ whole genome shotgun (WGS) entry which is preliminary data.</text>
</comment>
<feature type="region of interest" description="Disordered" evidence="3">
    <location>
        <begin position="19"/>
        <end position="94"/>
    </location>
</feature>
<dbReference type="EMBL" id="SOAU01000001">
    <property type="protein sequence ID" value="TDT15677.1"/>
    <property type="molecule type" value="Genomic_DNA"/>
</dbReference>
<dbReference type="Proteomes" id="UP000294558">
    <property type="component" value="Unassembled WGS sequence"/>
</dbReference>
<accession>A0A4R7HX09</accession>
<feature type="signal peptide" evidence="4">
    <location>
        <begin position="1"/>
        <end position="18"/>
    </location>
</feature>
<dbReference type="GO" id="GO:0055085">
    <property type="term" value="P:transmembrane transport"/>
    <property type="evidence" value="ECO:0007669"/>
    <property type="project" value="InterPro"/>
</dbReference>
<dbReference type="SUPFAM" id="SSF53850">
    <property type="entry name" value="Periplasmic binding protein-like II"/>
    <property type="match status" value="1"/>
</dbReference>
<comment type="similarity">
    <text evidence="1">Belongs to the phosphate/phosphite/phosphonate binding protein family.</text>
</comment>
<dbReference type="PANTHER" id="PTHR35841">
    <property type="entry name" value="PHOSPHONATES-BINDING PERIPLASMIC PROTEIN"/>
    <property type="match status" value="1"/>
</dbReference>
<feature type="chain" id="PRO_5039694164" evidence="4">
    <location>
        <begin position="19"/>
        <end position="394"/>
    </location>
</feature>
<dbReference type="NCBIfam" id="TIGR01098">
    <property type="entry name" value="3A0109s03R"/>
    <property type="match status" value="1"/>
</dbReference>
<reference evidence="5 6" key="1">
    <citation type="submission" date="2019-03" db="EMBL/GenBank/DDBJ databases">
        <title>Sequencing the genomes of 1000 actinobacteria strains.</title>
        <authorList>
            <person name="Klenk H.-P."/>
        </authorList>
    </citation>
    <scope>NUCLEOTIDE SEQUENCE [LARGE SCALE GENOMIC DNA]</scope>
    <source>
        <strain evidence="5 6">DSM 18936</strain>
    </source>
</reference>
<dbReference type="Pfam" id="PF12974">
    <property type="entry name" value="Phosphonate-bd"/>
    <property type="match status" value="1"/>
</dbReference>
<evidence type="ECO:0000313" key="5">
    <source>
        <dbReference type="EMBL" id="TDT15677.1"/>
    </source>
</evidence>
<evidence type="ECO:0000313" key="6">
    <source>
        <dbReference type="Proteomes" id="UP000294558"/>
    </source>
</evidence>
<dbReference type="CDD" id="cd01071">
    <property type="entry name" value="PBP2_PhnD_like"/>
    <property type="match status" value="1"/>
</dbReference>
<dbReference type="PROSITE" id="PS51257">
    <property type="entry name" value="PROKAR_LIPOPROTEIN"/>
    <property type="match status" value="1"/>
</dbReference>
<evidence type="ECO:0000256" key="4">
    <source>
        <dbReference type="SAM" id="SignalP"/>
    </source>
</evidence>
<name>A0A4R7HX09_9ACTN</name>
<keyword evidence="6" id="KW-1185">Reference proteome</keyword>
<evidence type="ECO:0000256" key="2">
    <source>
        <dbReference type="ARBA" id="ARBA00022729"/>
    </source>
</evidence>
<dbReference type="AlphaFoldDB" id="A0A4R7HX09"/>
<organism evidence="5 6">
    <name type="scientific">Ilumatobacter fluminis</name>
    <dbReference type="NCBI Taxonomy" id="467091"/>
    <lineage>
        <taxon>Bacteria</taxon>
        <taxon>Bacillati</taxon>
        <taxon>Actinomycetota</taxon>
        <taxon>Acidimicrobiia</taxon>
        <taxon>Acidimicrobiales</taxon>
        <taxon>Ilumatobacteraceae</taxon>
        <taxon>Ilumatobacter</taxon>
    </lineage>
</organism>
<dbReference type="Gene3D" id="3.40.190.10">
    <property type="entry name" value="Periplasmic binding protein-like II"/>
    <property type="match status" value="2"/>
</dbReference>
<dbReference type="InterPro" id="IPR005770">
    <property type="entry name" value="PhnD"/>
</dbReference>
<sequence>MKRRSLVAVLAAGSLVLAACGDDDDAADEPSEDTTADTEAEEEPAEETTETTMAEEDMDDMEEEPTETTMAEDDMDESTETTMAEGDDMETPEGWPESIVLTLTPSQEAGGLVETAEPLAVALEEALGIDVEAIVPSDYAGVIVALQSGQAQIAGGLGPAQMVQAADTAGADLILQAVRFGDSQYVTQWFTNDPDTYCATDVVQITDEEDGTIMSFCNGVDEAEGPSDGPIGSDQLPNVAGQTISFVDQGSTSGYLIPSLALIEAGVDPLDDITSLFAGGHDSSVQAVYDGDAAVGVSFNDARGQLVETVPDVGEKVVVFGWSAPIPNDGFAVAGDLPDDLKTAITDALVAYSSSEDGAVVMDELYEIDGLVPVPEGSYDIIRDLETELSDLLG</sequence>
<evidence type="ECO:0000256" key="1">
    <source>
        <dbReference type="ARBA" id="ARBA00007162"/>
    </source>
</evidence>
<dbReference type="GO" id="GO:0043190">
    <property type="term" value="C:ATP-binding cassette (ABC) transporter complex"/>
    <property type="evidence" value="ECO:0007669"/>
    <property type="project" value="InterPro"/>
</dbReference>
<feature type="compositionally biased region" description="Acidic residues" evidence="3">
    <location>
        <begin position="21"/>
        <end position="91"/>
    </location>
</feature>
<dbReference type="OrthoDB" id="5139702at2"/>
<proteinExistence type="inferred from homology"/>
<gene>
    <name evidence="5" type="ORF">BDK89_1253</name>
</gene>
<keyword evidence="2 4" id="KW-0732">Signal</keyword>
<evidence type="ECO:0000256" key="3">
    <source>
        <dbReference type="SAM" id="MobiDB-lite"/>
    </source>
</evidence>
<dbReference type="PANTHER" id="PTHR35841:SF1">
    <property type="entry name" value="PHOSPHONATES-BINDING PERIPLASMIC PROTEIN"/>
    <property type="match status" value="1"/>
</dbReference>
<dbReference type="RefSeq" id="WP_133868112.1">
    <property type="nucleotide sequence ID" value="NZ_SOAU01000001.1"/>
</dbReference>